<evidence type="ECO:0000256" key="1">
    <source>
        <dbReference type="SAM" id="Coils"/>
    </source>
</evidence>
<organism evidence="3">
    <name type="scientific">uncultured bacterium</name>
    <name type="common">gcode 4</name>
    <dbReference type="NCBI Taxonomy" id="1234023"/>
    <lineage>
        <taxon>Bacteria</taxon>
        <taxon>environmental samples</taxon>
    </lineage>
</organism>
<accession>K1XIF4</accession>
<feature type="coiled-coil region" evidence="1">
    <location>
        <begin position="304"/>
        <end position="331"/>
    </location>
</feature>
<protein>
    <submittedName>
        <fullName evidence="3">Uncharacterized protein</fullName>
    </submittedName>
</protein>
<dbReference type="AlphaFoldDB" id="K1XIF4"/>
<name>K1XIF4_9BACT</name>
<reference evidence="3" key="1">
    <citation type="journal article" date="2012" name="Science">
        <title>Fermentation, hydrogen, and sulfur metabolism in multiple uncultivated bacterial phyla.</title>
        <authorList>
            <person name="Wrighton K.C."/>
            <person name="Thomas B.C."/>
            <person name="Sharon I."/>
            <person name="Miller C.S."/>
            <person name="Castelle C.J."/>
            <person name="VerBerkmoes N.C."/>
            <person name="Wilkins M.J."/>
            <person name="Hettich R.L."/>
            <person name="Lipton M.S."/>
            <person name="Williams K.H."/>
            <person name="Long P.E."/>
            <person name="Banfield J.F."/>
        </authorList>
    </citation>
    <scope>NUCLEOTIDE SEQUENCE [LARGE SCALE GENOMIC DNA]</scope>
</reference>
<evidence type="ECO:0000313" key="3">
    <source>
        <dbReference type="EMBL" id="EKD24947.1"/>
    </source>
</evidence>
<proteinExistence type="predicted"/>
<evidence type="ECO:0000256" key="2">
    <source>
        <dbReference type="SAM" id="MobiDB-lite"/>
    </source>
</evidence>
<feature type="region of interest" description="Disordered" evidence="2">
    <location>
        <begin position="94"/>
        <end position="117"/>
    </location>
</feature>
<keyword evidence="1" id="KW-0175">Coiled coil</keyword>
<comment type="caution">
    <text evidence="3">The sequence shown here is derived from an EMBL/GenBank/DDBJ whole genome shotgun (WGS) entry which is preliminary data.</text>
</comment>
<dbReference type="EMBL" id="AMFJ01036151">
    <property type="protein sequence ID" value="EKD24947.1"/>
    <property type="molecule type" value="Genomic_DNA"/>
</dbReference>
<sequence length="435" mass="50518">MAIEQIETEDVKVNLYNNVTKESVVKAVNEELLELSDDIINEKKKQDIIDLIKEGKTKEIQTQLGMKDNVHADLKERADNMFGKRTLENLKAGKVVGQKETSDTDKKPDITKASEEKQGIEGKDDFWNDIIKITAINEISVPYTWTENKVYDINFPDVAYRFYGNWRTAVTKGDKVVETKNTADIIDEVKNSISALQTQKENFWDISKELDPDMYHKNINKIKEIKTIDFINEYKVKYPWVEKFFDKDVMKHLLTVDENNPYFNILYTGGQTKNISIRECMDPKTFAFSKDKLFEKFINELKPIIEANNTKEKNEIEANNIKERNDNIEKAVRWKLFSKSELFPNLHDEDDTRYPIYFKKFSSDFVKIDAGSSHTKIVGDKLVFDLDDAGLDENYNKNQSISLDKIINEKWIVDEEKLKKELAIIISGIIEANMS</sequence>
<gene>
    <name evidence="3" type="ORF">ACD_80C00144G0005</name>
</gene>
<feature type="compositionally biased region" description="Basic and acidic residues" evidence="2">
    <location>
        <begin position="100"/>
        <end position="117"/>
    </location>
</feature>